<dbReference type="Gene3D" id="3.20.20.100">
    <property type="entry name" value="NADP-dependent oxidoreductase domain"/>
    <property type="match status" value="1"/>
</dbReference>
<evidence type="ECO:0000259" key="2">
    <source>
        <dbReference type="Pfam" id="PF00248"/>
    </source>
</evidence>
<dbReference type="STRING" id="1806994.A0A507BSY9"/>
<accession>A0A507BSY9</accession>
<dbReference type="GeneID" id="42005429"/>
<dbReference type="RefSeq" id="XP_031023857.1">
    <property type="nucleotide sequence ID" value="XM_031170132.1"/>
</dbReference>
<dbReference type="PANTHER" id="PTHR43364">
    <property type="entry name" value="NADH-SPECIFIC METHYLGLYOXAL REDUCTASE-RELATED"/>
    <property type="match status" value="1"/>
</dbReference>
<dbReference type="CDD" id="cd19075">
    <property type="entry name" value="AKR_AKR7A1-5"/>
    <property type="match status" value="1"/>
</dbReference>
<proteinExistence type="predicted"/>
<organism evidence="3 4">
    <name type="scientific">Synchytrium microbalum</name>
    <dbReference type="NCBI Taxonomy" id="1806994"/>
    <lineage>
        <taxon>Eukaryota</taxon>
        <taxon>Fungi</taxon>
        <taxon>Fungi incertae sedis</taxon>
        <taxon>Chytridiomycota</taxon>
        <taxon>Chytridiomycota incertae sedis</taxon>
        <taxon>Chytridiomycetes</taxon>
        <taxon>Synchytriales</taxon>
        <taxon>Synchytriaceae</taxon>
        <taxon>Synchytrium</taxon>
    </lineage>
</organism>
<feature type="domain" description="NADP-dependent oxidoreductase" evidence="2">
    <location>
        <begin position="31"/>
        <end position="322"/>
    </location>
</feature>
<protein>
    <recommendedName>
        <fullName evidence="2">NADP-dependent oxidoreductase domain-containing protein</fullName>
    </recommendedName>
</protein>
<dbReference type="GO" id="GO:0016491">
    <property type="term" value="F:oxidoreductase activity"/>
    <property type="evidence" value="ECO:0007669"/>
    <property type="project" value="UniProtKB-KW"/>
</dbReference>
<dbReference type="SUPFAM" id="SSF51430">
    <property type="entry name" value="NAD(P)-linked oxidoreductase"/>
    <property type="match status" value="1"/>
</dbReference>
<name>A0A507BSY9_9FUNG</name>
<evidence type="ECO:0000313" key="3">
    <source>
        <dbReference type="EMBL" id="TPX32700.1"/>
    </source>
</evidence>
<dbReference type="InterPro" id="IPR036812">
    <property type="entry name" value="NAD(P)_OxRdtase_dom_sf"/>
</dbReference>
<dbReference type="Pfam" id="PF00248">
    <property type="entry name" value="Aldo_ket_red"/>
    <property type="match status" value="1"/>
</dbReference>
<evidence type="ECO:0000256" key="1">
    <source>
        <dbReference type="ARBA" id="ARBA00023002"/>
    </source>
</evidence>
<dbReference type="EMBL" id="QEAO01000027">
    <property type="protein sequence ID" value="TPX32700.1"/>
    <property type="molecule type" value="Genomic_DNA"/>
</dbReference>
<comment type="caution">
    <text evidence="3">The sequence shown here is derived from an EMBL/GenBank/DDBJ whole genome shotgun (WGS) entry which is preliminary data.</text>
</comment>
<gene>
    <name evidence="3" type="ORF">SmJEL517_g04204</name>
</gene>
<dbReference type="PANTHER" id="PTHR43364:SF4">
    <property type="entry name" value="NAD(P)-LINKED OXIDOREDUCTASE SUPERFAMILY PROTEIN"/>
    <property type="match status" value="1"/>
</dbReference>
<dbReference type="AlphaFoldDB" id="A0A507BSY9"/>
<dbReference type="InterPro" id="IPR050523">
    <property type="entry name" value="AKR_Detox_Biosynth"/>
</dbReference>
<dbReference type="InterPro" id="IPR023210">
    <property type="entry name" value="NADP_OxRdtase_dom"/>
</dbReference>
<keyword evidence="1" id="KW-0560">Oxidoreductase</keyword>
<reference evidence="3 4" key="1">
    <citation type="journal article" date="2019" name="Sci. Rep.">
        <title>Comparative genomics of chytrid fungi reveal insights into the obligate biotrophic and pathogenic lifestyle of Synchytrium endobioticum.</title>
        <authorList>
            <person name="van de Vossenberg B.T.L.H."/>
            <person name="Warris S."/>
            <person name="Nguyen H.D.T."/>
            <person name="van Gent-Pelzer M.P.E."/>
            <person name="Joly D.L."/>
            <person name="van de Geest H.C."/>
            <person name="Bonants P.J.M."/>
            <person name="Smith D.S."/>
            <person name="Levesque C.A."/>
            <person name="van der Lee T.A.J."/>
        </authorList>
    </citation>
    <scope>NUCLEOTIDE SEQUENCE [LARGE SCALE GENOMIC DNA]</scope>
    <source>
        <strain evidence="3 4">JEL517</strain>
    </source>
</reference>
<dbReference type="Proteomes" id="UP000319731">
    <property type="component" value="Unassembled WGS sequence"/>
</dbReference>
<evidence type="ECO:0000313" key="4">
    <source>
        <dbReference type="Proteomes" id="UP000319731"/>
    </source>
</evidence>
<sequence length="358" mass="40182">MPLQVIFRTHKYFIYKKLTSTATMTSLKGLKIILGAMPFGEGTGGRITSPTEVERIINLLFQHGHNEIDTARMYTGGNSEKLLGSLNLSRTKYKIATKAFPFEPGMHSRTQIRTQFEASLTALNMTHVDSFYLHAPDHATPFEDTLAEVQAFYNENKFTELGVSNYAAWELTHLWHIAKQNNYVLPTICQAMYNPLTRSIEDELIPACRALNISLYAYNPLCGGLLTGKYSYTSPPSEGRFGEHGQGDMYRSRFWKREYFAAIDIAKAACDKEGISLVNASHRWLMHHSQLRAGVDGIVTAVSSYEQAVSNLKDYEDGPLPSTICDAFDEGWQLIKGVCPTYWRKHTGMEAKAGGIKL</sequence>
<keyword evidence="4" id="KW-1185">Reference proteome</keyword>
<dbReference type="OrthoDB" id="2310150at2759"/>